<organism evidence="6 7">
    <name type="scientific">Aeromonas enteropelogenes</name>
    <name type="common">Aeromonas trota</name>
    <dbReference type="NCBI Taxonomy" id="29489"/>
    <lineage>
        <taxon>Bacteria</taxon>
        <taxon>Pseudomonadati</taxon>
        <taxon>Pseudomonadota</taxon>
        <taxon>Gammaproteobacteria</taxon>
        <taxon>Aeromonadales</taxon>
        <taxon>Aeromonadaceae</taxon>
        <taxon>Aeromonas</taxon>
    </lineage>
</organism>
<accession>A0A175VN77</accession>
<keyword evidence="4" id="KW-1133">Transmembrane helix</keyword>
<dbReference type="CDD" id="cd01610">
    <property type="entry name" value="PAP2_like"/>
    <property type="match status" value="1"/>
</dbReference>
<comment type="catalytic activity">
    <reaction evidence="3">
        <text>di-trans,octa-cis-undecaprenyl diphosphate + H2O = di-trans,octa-cis-undecaprenyl phosphate + phosphate + H(+)</text>
        <dbReference type="Rhea" id="RHEA:28094"/>
        <dbReference type="ChEBI" id="CHEBI:15377"/>
        <dbReference type="ChEBI" id="CHEBI:15378"/>
        <dbReference type="ChEBI" id="CHEBI:43474"/>
        <dbReference type="ChEBI" id="CHEBI:58405"/>
        <dbReference type="ChEBI" id="CHEBI:60392"/>
        <dbReference type="EC" id="3.6.1.27"/>
    </reaction>
</comment>
<dbReference type="SMART" id="SM00014">
    <property type="entry name" value="acidPPc"/>
    <property type="match status" value="1"/>
</dbReference>
<dbReference type="Proteomes" id="UP000078435">
    <property type="component" value="Unassembled WGS sequence"/>
</dbReference>
<feature type="transmembrane region" description="Helical" evidence="4">
    <location>
        <begin position="84"/>
        <end position="101"/>
    </location>
</feature>
<evidence type="ECO:0000256" key="1">
    <source>
        <dbReference type="ARBA" id="ARBA00012374"/>
    </source>
</evidence>
<evidence type="ECO:0000256" key="3">
    <source>
        <dbReference type="ARBA" id="ARBA00047594"/>
    </source>
</evidence>
<dbReference type="SUPFAM" id="SSF48317">
    <property type="entry name" value="Acid phosphatase/Vanadium-dependent haloperoxidase"/>
    <property type="match status" value="1"/>
</dbReference>
<dbReference type="PANTHER" id="PTHR14969">
    <property type="entry name" value="SPHINGOSINE-1-PHOSPHATE PHOSPHOHYDROLASE"/>
    <property type="match status" value="1"/>
</dbReference>
<evidence type="ECO:0000313" key="6">
    <source>
        <dbReference type="EMBL" id="KXU81990.1"/>
    </source>
</evidence>
<protein>
    <recommendedName>
        <fullName evidence="1">undecaprenyl-diphosphate phosphatase</fullName>
        <ecNumber evidence="1">3.6.1.27</ecNumber>
    </recommendedName>
    <alternativeName>
        <fullName evidence="2">Undecaprenyl pyrophosphate phosphatase</fullName>
    </alternativeName>
</protein>
<feature type="transmembrane region" description="Helical" evidence="4">
    <location>
        <begin position="166"/>
        <end position="188"/>
    </location>
</feature>
<dbReference type="EC" id="3.6.1.27" evidence="1"/>
<name>A0A175VN77_AEREN</name>
<evidence type="ECO:0000256" key="4">
    <source>
        <dbReference type="SAM" id="Phobius"/>
    </source>
</evidence>
<feature type="transmembrane region" description="Helical" evidence="4">
    <location>
        <begin position="48"/>
        <end position="72"/>
    </location>
</feature>
<dbReference type="EMBL" id="JMGO02000002">
    <property type="protein sequence ID" value="KXU81990.1"/>
    <property type="molecule type" value="Genomic_DNA"/>
</dbReference>
<dbReference type="GO" id="GO:0050380">
    <property type="term" value="F:undecaprenyl-diphosphatase activity"/>
    <property type="evidence" value="ECO:0007669"/>
    <property type="project" value="UniProtKB-EC"/>
</dbReference>
<feature type="transmembrane region" description="Helical" evidence="4">
    <location>
        <begin position="15"/>
        <end position="36"/>
    </location>
</feature>
<comment type="caution">
    <text evidence="6">The sequence shown here is derived from an EMBL/GenBank/DDBJ whole genome shotgun (WGS) entry which is preliminary data.</text>
</comment>
<dbReference type="Gene3D" id="1.20.144.10">
    <property type="entry name" value="Phosphatidic acid phosphatase type 2/haloperoxidase"/>
    <property type="match status" value="1"/>
</dbReference>
<feature type="transmembrane region" description="Helical" evidence="4">
    <location>
        <begin position="220"/>
        <end position="239"/>
    </location>
</feature>
<dbReference type="STRING" id="29489.VL01_11245"/>
<sequence>MSPQLHVTALTRRQVAGFSALLILPLLLLVCLPWQPFVPAWLHEDWLWWLYALTRTVDLPGIAVTGTVLLLLTRHKLKLDHAAFVALAGALFALLACDWLLKSLIKQLTEEPRPYLLWLESQSLIPAIKTFYASATELRSEQVHAASQLLALPDWLGHHWQAEVNYAFPSGHSIAAIALAQFFGLIWLARAPGGFWLLPLWALGIGLSRMLLGMHWPIDVLASALLGAFTALIAARWWLRRY</sequence>
<feature type="domain" description="Phosphatidic acid phosphatase type 2/haloperoxidase" evidence="5">
    <location>
        <begin position="87"/>
        <end position="235"/>
    </location>
</feature>
<evidence type="ECO:0000259" key="5">
    <source>
        <dbReference type="SMART" id="SM00014"/>
    </source>
</evidence>
<keyword evidence="4" id="KW-0812">Transmembrane</keyword>
<proteinExistence type="predicted"/>
<reference evidence="6 7" key="1">
    <citation type="submission" date="2016-02" db="EMBL/GenBank/DDBJ databases">
        <title>Draft genome sequence of Aeromonas trota strain 1999lcr isolated from cerebrospinal fluid (CSF).</title>
        <authorList>
            <person name="Dallagassa C.B."/>
            <person name="Prediger K.C."/>
            <person name="Weiss V.A."/>
            <person name="Assis F.E."/>
            <person name="Baura V."/>
            <person name="Cruz L.M."/>
            <person name="Souza E.M."/>
            <person name="Pedrosa F.O."/>
            <person name="Fadel-Picheth C.M."/>
        </authorList>
    </citation>
    <scope>NUCLEOTIDE SEQUENCE [LARGE SCALE GENOMIC DNA]</scope>
    <source>
        <strain evidence="6 7">1999lcr</strain>
    </source>
</reference>
<gene>
    <name evidence="6" type="ORF">LCR_06110</name>
</gene>
<feature type="transmembrane region" description="Helical" evidence="4">
    <location>
        <begin position="195"/>
        <end position="214"/>
    </location>
</feature>
<dbReference type="PANTHER" id="PTHR14969:SF54">
    <property type="entry name" value="PHOSPHATIDYLGLYCEROPHOSPHATASE B"/>
    <property type="match status" value="1"/>
</dbReference>
<evidence type="ECO:0000256" key="2">
    <source>
        <dbReference type="ARBA" id="ARBA00032707"/>
    </source>
</evidence>
<dbReference type="Pfam" id="PF01569">
    <property type="entry name" value="PAP2"/>
    <property type="match status" value="1"/>
</dbReference>
<dbReference type="AlphaFoldDB" id="A0A175VN77"/>
<keyword evidence="4" id="KW-0472">Membrane</keyword>
<dbReference type="InterPro" id="IPR000326">
    <property type="entry name" value="PAP2/HPO"/>
</dbReference>
<dbReference type="InterPro" id="IPR036938">
    <property type="entry name" value="PAP2/HPO_sf"/>
</dbReference>
<evidence type="ECO:0000313" key="7">
    <source>
        <dbReference type="Proteomes" id="UP000078435"/>
    </source>
</evidence>
<dbReference type="GO" id="GO:0005886">
    <property type="term" value="C:plasma membrane"/>
    <property type="evidence" value="ECO:0007669"/>
    <property type="project" value="TreeGrafter"/>
</dbReference>